<feature type="transmembrane region" description="Helical" evidence="6">
    <location>
        <begin position="38"/>
        <end position="60"/>
    </location>
</feature>
<dbReference type="PANTHER" id="PTHR40277:SF1">
    <property type="entry name" value="BLL5419 PROTEIN"/>
    <property type="match status" value="1"/>
</dbReference>
<protein>
    <submittedName>
        <fullName evidence="7">Flippase-like domain-containing protein</fullName>
    </submittedName>
</protein>
<dbReference type="AlphaFoldDB" id="A0A8J7DX48"/>
<accession>A0A8J7DX48</accession>
<evidence type="ECO:0000313" key="7">
    <source>
        <dbReference type="EMBL" id="MBE9116874.1"/>
    </source>
</evidence>
<feature type="transmembrane region" description="Helical" evidence="6">
    <location>
        <begin position="210"/>
        <end position="233"/>
    </location>
</feature>
<feature type="transmembrane region" description="Helical" evidence="6">
    <location>
        <begin position="153"/>
        <end position="173"/>
    </location>
</feature>
<dbReference type="InterPro" id="IPR022791">
    <property type="entry name" value="L-PG_synthase/AglD"/>
</dbReference>
<dbReference type="Pfam" id="PF03706">
    <property type="entry name" value="LPG_synthase_TM"/>
    <property type="match status" value="1"/>
</dbReference>
<feature type="transmembrane region" description="Helical" evidence="6">
    <location>
        <begin position="7"/>
        <end position="26"/>
    </location>
</feature>
<reference evidence="7" key="1">
    <citation type="submission" date="2020-10" db="EMBL/GenBank/DDBJ databases">
        <authorList>
            <person name="Castelo-Branco R."/>
            <person name="Eusebio N."/>
            <person name="Adriana R."/>
            <person name="Vieira A."/>
            <person name="Brugerolle De Fraissinette N."/>
            <person name="Rezende De Castro R."/>
            <person name="Schneider M.P."/>
            <person name="Vasconcelos V."/>
            <person name="Leao P.N."/>
        </authorList>
    </citation>
    <scope>NUCLEOTIDE SEQUENCE</scope>
    <source>
        <strain evidence="7">LEGE 07157</strain>
    </source>
</reference>
<keyword evidence="4 6" id="KW-1133">Transmembrane helix</keyword>
<evidence type="ECO:0000256" key="6">
    <source>
        <dbReference type="SAM" id="Phobius"/>
    </source>
</evidence>
<dbReference type="EMBL" id="JADEWZ010000018">
    <property type="protein sequence ID" value="MBE9116874.1"/>
    <property type="molecule type" value="Genomic_DNA"/>
</dbReference>
<dbReference type="RefSeq" id="WP_194029965.1">
    <property type="nucleotide sequence ID" value="NZ_JADEWZ010000018.1"/>
</dbReference>
<dbReference type="Proteomes" id="UP000654482">
    <property type="component" value="Unassembled WGS sequence"/>
</dbReference>
<dbReference type="GO" id="GO:0005886">
    <property type="term" value="C:plasma membrane"/>
    <property type="evidence" value="ECO:0007669"/>
    <property type="project" value="UniProtKB-SubCell"/>
</dbReference>
<name>A0A8J7DX48_9CYAN</name>
<comment type="subcellular location">
    <subcellularLocation>
        <location evidence="1">Cell membrane</location>
        <topology evidence="1">Multi-pass membrane protein</topology>
    </subcellularLocation>
</comment>
<feature type="transmembrane region" description="Helical" evidence="6">
    <location>
        <begin position="245"/>
        <end position="268"/>
    </location>
</feature>
<evidence type="ECO:0000256" key="2">
    <source>
        <dbReference type="ARBA" id="ARBA00022475"/>
    </source>
</evidence>
<evidence type="ECO:0000256" key="4">
    <source>
        <dbReference type="ARBA" id="ARBA00022989"/>
    </source>
</evidence>
<keyword evidence="5 6" id="KW-0472">Membrane</keyword>
<feature type="transmembrane region" description="Helical" evidence="6">
    <location>
        <begin position="123"/>
        <end position="141"/>
    </location>
</feature>
<proteinExistence type="predicted"/>
<dbReference type="PANTHER" id="PTHR40277">
    <property type="entry name" value="BLL5419 PROTEIN"/>
    <property type="match status" value="1"/>
</dbReference>
<comment type="caution">
    <text evidence="7">The sequence shown here is derived from an EMBL/GenBank/DDBJ whole genome shotgun (WGS) entry which is preliminary data.</text>
</comment>
<gene>
    <name evidence="7" type="ORF">IQ249_13285</name>
</gene>
<organism evidence="7 8">
    <name type="scientific">Lusitaniella coriacea LEGE 07157</name>
    <dbReference type="NCBI Taxonomy" id="945747"/>
    <lineage>
        <taxon>Bacteria</taxon>
        <taxon>Bacillati</taxon>
        <taxon>Cyanobacteriota</taxon>
        <taxon>Cyanophyceae</taxon>
        <taxon>Spirulinales</taxon>
        <taxon>Lusitaniellaceae</taxon>
        <taxon>Lusitaniella</taxon>
    </lineage>
</organism>
<feature type="transmembrane region" description="Helical" evidence="6">
    <location>
        <begin position="288"/>
        <end position="309"/>
    </location>
</feature>
<keyword evidence="8" id="KW-1185">Reference proteome</keyword>
<keyword evidence="2" id="KW-1003">Cell membrane</keyword>
<evidence type="ECO:0000256" key="1">
    <source>
        <dbReference type="ARBA" id="ARBA00004651"/>
    </source>
</evidence>
<evidence type="ECO:0000256" key="5">
    <source>
        <dbReference type="ARBA" id="ARBA00023136"/>
    </source>
</evidence>
<evidence type="ECO:0000313" key="8">
    <source>
        <dbReference type="Proteomes" id="UP000654482"/>
    </source>
</evidence>
<sequence>MTRKHLGLIIQMIGTIALLFFLFKKFDWNSFWLLLSDIPLWFYFFSLSIVFLGAVLYTIRWQCILNSMGIKLPFLLLLRQYLIGAFFNNFLPTGIGGDWARIYYLGQQHGFVSMTASVFMDRFLGFFSLTLVGTILCWLLNPSSMIFTLSKNLLTACLLMFFTIFLIAGFAPIEKLLLKALIFIPRSKSIIEKLQKFIDQVRLIGKNPTVLFAAVTLVSCYLLTTAVVYYSFFERFSSGNINLGLVVAALSSIDILTNIPISVNGIGLREQLHYLLFATVGVSKEVSVSMSLLIFSNILALSLAGYFCWLRLKLSQKP</sequence>
<evidence type="ECO:0000256" key="3">
    <source>
        <dbReference type="ARBA" id="ARBA00022692"/>
    </source>
</evidence>
<keyword evidence="3 6" id="KW-0812">Transmembrane</keyword>
<dbReference type="NCBIfam" id="TIGR00374">
    <property type="entry name" value="flippase-like domain"/>
    <property type="match status" value="1"/>
</dbReference>